<dbReference type="Proteomes" id="UP000318437">
    <property type="component" value="Unassembled WGS sequence"/>
</dbReference>
<dbReference type="OrthoDB" id="271515at2"/>
<proteinExistence type="predicted"/>
<accession>A0A5C6CQ02</accession>
<dbReference type="RefSeq" id="WP_146451277.1">
    <property type="nucleotide sequence ID" value="NZ_SJPS01000004.1"/>
</dbReference>
<keyword evidence="1" id="KW-0732">Signal</keyword>
<reference evidence="3 4" key="1">
    <citation type="submission" date="2019-02" db="EMBL/GenBank/DDBJ databases">
        <title>Deep-cultivation of Planctomycetes and their phenomic and genomic characterization uncovers novel biology.</title>
        <authorList>
            <person name="Wiegand S."/>
            <person name="Jogler M."/>
            <person name="Boedeker C."/>
            <person name="Pinto D."/>
            <person name="Vollmers J."/>
            <person name="Rivas-Marin E."/>
            <person name="Kohn T."/>
            <person name="Peeters S.H."/>
            <person name="Heuer A."/>
            <person name="Rast P."/>
            <person name="Oberbeckmann S."/>
            <person name="Bunk B."/>
            <person name="Jeske O."/>
            <person name="Meyerdierks A."/>
            <person name="Storesund J.E."/>
            <person name="Kallscheuer N."/>
            <person name="Luecker S."/>
            <person name="Lage O.M."/>
            <person name="Pohl T."/>
            <person name="Merkel B.J."/>
            <person name="Hornburger P."/>
            <person name="Mueller R.-W."/>
            <person name="Bruemmer F."/>
            <person name="Labrenz M."/>
            <person name="Spormann A.M."/>
            <person name="Op Den Camp H."/>
            <person name="Overmann J."/>
            <person name="Amann R."/>
            <person name="Jetten M.S.M."/>
            <person name="Mascher T."/>
            <person name="Medema M.H."/>
            <person name="Devos D.P."/>
            <person name="Kaster A.-K."/>
            <person name="Ovreas L."/>
            <person name="Rohde M."/>
            <person name="Galperin M.Y."/>
            <person name="Jogler C."/>
        </authorList>
    </citation>
    <scope>NUCLEOTIDE SEQUENCE [LARGE SCALE GENOMIC DNA]</scope>
    <source>
        <strain evidence="3 4">Pla144</strain>
    </source>
</reference>
<organism evidence="3 4">
    <name type="scientific">Bythopirellula polymerisocia</name>
    <dbReference type="NCBI Taxonomy" id="2528003"/>
    <lineage>
        <taxon>Bacteria</taxon>
        <taxon>Pseudomonadati</taxon>
        <taxon>Planctomycetota</taxon>
        <taxon>Planctomycetia</taxon>
        <taxon>Pirellulales</taxon>
        <taxon>Lacipirellulaceae</taxon>
        <taxon>Bythopirellula</taxon>
    </lineage>
</organism>
<evidence type="ECO:0000313" key="3">
    <source>
        <dbReference type="EMBL" id="TWU25687.1"/>
    </source>
</evidence>
<feature type="signal peptide" evidence="1">
    <location>
        <begin position="1"/>
        <end position="22"/>
    </location>
</feature>
<dbReference type="InterPro" id="IPR013424">
    <property type="entry name" value="Ice-binding_C"/>
</dbReference>
<evidence type="ECO:0000259" key="2">
    <source>
        <dbReference type="Pfam" id="PF07589"/>
    </source>
</evidence>
<comment type="caution">
    <text evidence="3">The sequence shown here is derived from an EMBL/GenBank/DDBJ whole genome shotgun (WGS) entry which is preliminary data.</text>
</comment>
<dbReference type="AlphaFoldDB" id="A0A5C6CQ02"/>
<dbReference type="Pfam" id="PF07589">
    <property type="entry name" value="PEP-CTERM"/>
    <property type="match status" value="1"/>
</dbReference>
<name>A0A5C6CQ02_9BACT</name>
<keyword evidence="4" id="KW-1185">Reference proteome</keyword>
<evidence type="ECO:0000256" key="1">
    <source>
        <dbReference type="SAM" id="SignalP"/>
    </source>
</evidence>
<dbReference type="EMBL" id="SJPS01000004">
    <property type="protein sequence ID" value="TWU25687.1"/>
    <property type="molecule type" value="Genomic_DNA"/>
</dbReference>
<dbReference type="NCBIfam" id="TIGR02595">
    <property type="entry name" value="PEP_CTERM"/>
    <property type="match status" value="1"/>
</dbReference>
<gene>
    <name evidence="3" type="ORF">Pla144_28960</name>
</gene>
<feature type="domain" description="Ice-binding protein C-terminal" evidence="2">
    <location>
        <begin position="201"/>
        <end position="222"/>
    </location>
</feature>
<feature type="chain" id="PRO_5022687087" description="Ice-binding protein C-terminal domain-containing protein" evidence="1">
    <location>
        <begin position="23"/>
        <end position="222"/>
    </location>
</feature>
<protein>
    <recommendedName>
        <fullName evidence="2">Ice-binding protein C-terminal domain-containing protein</fullName>
    </recommendedName>
</protein>
<evidence type="ECO:0000313" key="4">
    <source>
        <dbReference type="Proteomes" id="UP000318437"/>
    </source>
</evidence>
<sequence length="222" mass="23066" precursor="true">MKQQIFCALLLAIGLTASVAQANLLVDGSFEAATGGGITSNSPWVLSANKPNNFDFSTQFQTAGFSSSDGLTGIWYKSFTGLGNGSNLTGDSILIQSVAAPQDGNYILTFDAAREANFLANEWYVAIVSNTPGGGLQDTVDLLTAPIPPGSFGSAVTPFALSLNGVQTGNTMSVFAVMTGGRNAGVNPQSAFLDNFNLTMVPEPTSLVLMGICGLGLLIRRR</sequence>